<organism evidence="3 4">
    <name type="scientific">Cardiosporidium cionae</name>
    <dbReference type="NCBI Taxonomy" id="476202"/>
    <lineage>
        <taxon>Eukaryota</taxon>
        <taxon>Sar</taxon>
        <taxon>Alveolata</taxon>
        <taxon>Apicomplexa</taxon>
        <taxon>Aconoidasida</taxon>
        <taxon>Nephromycida</taxon>
        <taxon>Cardiosporidium</taxon>
    </lineage>
</organism>
<gene>
    <name evidence="3" type="ORF">IE077_001049</name>
</gene>
<dbReference type="PROSITE" id="PS50076">
    <property type="entry name" value="DNAJ_2"/>
    <property type="match status" value="1"/>
</dbReference>
<dbReference type="SMART" id="SM00271">
    <property type="entry name" value="DnaJ"/>
    <property type="match status" value="1"/>
</dbReference>
<evidence type="ECO:0000259" key="2">
    <source>
        <dbReference type="PROSITE" id="PS50076"/>
    </source>
</evidence>
<dbReference type="CDD" id="cd06257">
    <property type="entry name" value="DnaJ"/>
    <property type="match status" value="1"/>
</dbReference>
<feature type="compositionally biased region" description="Low complexity" evidence="1">
    <location>
        <begin position="8"/>
        <end position="22"/>
    </location>
</feature>
<keyword evidence="4" id="KW-1185">Reference proteome</keyword>
<dbReference type="EMBL" id="JADAQX010000764">
    <property type="protein sequence ID" value="KAF8819428.1"/>
    <property type="molecule type" value="Genomic_DNA"/>
</dbReference>
<accession>A0ABQ7J629</accession>
<proteinExistence type="predicted"/>
<evidence type="ECO:0000256" key="1">
    <source>
        <dbReference type="SAM" id="MobiDB-lite"/>
    </source>
</evidence>
<sequence length="357" mass="40806">MPLPVDVSKSPSLSSCSSTNASAKEAAEGFMDKRVDEFEKVQEEVPSIEKVTEEVDSSAPSDFIFPSYDEFLKELDASAPVEESTEQVGNASTDLDDIFAAFENEITHLDSGKPTMVNSPTTVGLLGTADEQCIRLTAQIFKNPFQTFQLTPDASEEDIKRQFRKISLLIHPDKCSHLKAREAFQILSKAYETLQKPEMRKKYDSVIVKAKKRVLKEIAKENKKRRTLGLVLLPEEESQLQKEIMAMCDAILEEQEHHRNYAESCKAANERYTKEQEAQLISESINKRDEKRKWEETRDVRVNSWRNFKGLVEEKKVKIAAFCGLRHEKEQRTTNMPGNITKKPQHGIDESYKANWR</sequence>
<evidence type="ECO:0000313" key="4">
    <source>
        <dbReference type="Proteomes" id="UP000823046"/>
    </source>
</evidence>
<protein>
    <submittedName>
        <fullName evidence="3">DnaJ domain-containing protein</fullName>
    </submittedName>
</protein>
<feature type="region of interest" description="Disordered" evidence="1">
    <location>
        <begin position="334"/>
        <end position="357"/>
    </location>
</feature>
<dbReference type="Gene3D" id="1.10.287.110">
    <property type="entry name" value="DnaJ domain"/>
    <property type="match status" value="1"/>
</dbReference>
<dbReference type="InterPro" id="IPR042858">
    <property type="entry name" value="DNAJC8"/>
</dbReference>
<feature type="region of interest" description="Disordered" evidence="1">
    <location>
        <begin position="1"/>
        <end position="24"/>
    </location>
</feature>
<dbReference type="PANTHER" id="PTHR15606:SF4">
    <property type="entry name" value="DNAJ HOMOLOG SUBFAMILY C MEMBER 8"/>
    <property type="match status" value="1"/>
</dbReference>
<dbReference type="PANTHER" id="PTHR15606">
    <property type="entry name" value="DNAJ HOMOLOG SUBFAMILY C MEMBER 8/LIPOPOLYSACCHARIDE SPECIFIC RESPONSE-7-RELATED"/>
    <property type="match status" value="1"/>
</dbReference>
<evidence type="ECO:0000313" key="3">
    <source>
        <dbReference type="EMBL" id="KAF8819428.1"/>
    </source>
</evidence>
<feature type="domain" description="J" evidence="2">
    <location>
        <begin position="143"/>
        <end position="207"/>
    </location>
</feature>
<dbReference type="InterPro" id="IPR001623">
    <property type="entry name" value="DnaJ_domain"/>
</dbReference>
<name>A0ABQ7J629_9APIC</name>
<dbReference type="InterPro" id="IPR036869">
    <property type="entry name" value="J_dom_sf"/>
</dbReference>
<dbReference type="SUPFAM" id="SSF46565">
    <property type="entry name" value="Chaperone J-domain"/>
    <property type="match status" value="1"/>
</dbReference>
<reference evidence="3 4" key="1">
    <citation type="journal article" date="2020" name="bioRxiv">
        <title>Metabolic contributions of an alphaproteobacterial endosymbiont in the apicomplexan Cardiosporidium cionae.</title>
        <authorList>
            <person name="Hunter E.S."/>
            <person name="Paight C.J."/>
            <person name="Lane C.E."/>
        </authorList>
    </citation>
    <scope>NUCLEOTIDE SEQUENCE [LARGE SCALE GENOMIC DNA]</scope>
    <source>
        <strain evidence="3">ESH_2018</strain>
    </source>
</reference>
<comment type="caution">
    <text evidence="3">The sequence shown here is derived from an EMBL/GenBank/DDBJ whole genome shotgun (WGS) entry which is preliminary data.</text>
</comment>
<dbReference type="Pfam" id="PF00226">
    <property type="entry name" value="DnaJ"/>
    <property type="match status" value="1"/>
</dbReference>
<feature type="compositionally biased region" description="Basic and acidic residues" evidence="1">
    <location>
        <begin position="346"/>
        <end position="357"/>
    </location>
</feature>
<dbReference type="Proteomes" id="UP000823046">
    <property type="component" value="Unassembled WGS sequence"/>
</dbReference>
<dbReference type="PRINTS" id="PR00625">
    <property type="entry name" value="JDOMAIN"/>
</dbReference>